<evidence type="ECO:0000313" key="3">
    <source>
        <dbReference type="Proteomes" id="UP001144256"/>
    </source>
</evidence>
<feature type="transmembrane region" description="Helical" evidence="1">
    <location>
        <begin position="207"/>
        <end position="238"/>
    </location>
</feature>
<dbReference type="EMBL" id="BRLB01000016">
    <property type="protein sequence ID" value="GKX31385.1"/>
    <property type="molecule type" value="Genomic_DNA"/>
</dbReference>
<evidence type="ECO:0000313" key="2">
    <source>
        <dbReference type="EMBL" id="GKX31385.1"/>
    </source>
</evidence>
<dbReference type="InterPro" id="IPR046084">
    <property type="entry name" value="TrbL_4"/>
</dbReference>
<feature type="transmembrane region" description="Helical" evidence="1">
    <location>
        <begin position="170"/>
        <end position="187"/>
    </location>
</feature>
<proteinExistence type="predicted"/>
<dbReference type="RefSeq" id="WP_281818391.1">
    <property type="nucleotide sequence ID" value="NZ_BRLB01000016.1"/>
</dbReference>
<dbReference type="AlphaFoldDB" id="A0A9W5YF63"/>
<keyword evidence="1" id="KW-0812">Transmembrane</keyword>
<feature type="transmembrane region" description="Helical" evidence="1">
    <location>
        <begin position="136"/>
        <end position="163"/>
    </location>
</feature>
<evidence type="ECO:0008006" key="4">
    <source>
        <dbReference type="Google" id="ProtNLM"/>
    </source>
</evidence>
<protein>
    <recommendedName>
        <fullName evidence="4">Conjugal transfer protein TrbL</fullName>
    </recommendedName>
</protein>
<evidence type="ECO:0000256" key="1">
    <source>
        <dbReference type="SAM" id="Phobius"/>
    </source>
</evidence>
<organism evidence="2 3">
    <name type="scientific">Vallitalea longa</name>
    <dbReference type="NCBI Taxonomy" id="2936439"/>
    <lineage>
        <taxon>Bacteria</taxon>
        <taxon>Bacillati</taxon>
        <taxon>Bacillota</taxon>
        <taxon>Clostridia</taxon>
        <taxon>Lachnospirales</taxon>
        <taxon>Vallitaleaceae</taxon>
        <taxon>Vallitalea</taxon>
    </lineage>
</organism>
<sequence>MEALLVLLIVAILNGCLIYVNSILDGLIDIALYADTYMNTLLGSNGFTQIFDIFFNFGISLIVLKFLKKGFDIYILWTDGDAEIDPLTLLTGFSKALAIAVSFPTIYSWLATIIEDLTNKVLEIIGLSMQEDFTTVIAGISSAGLFTALVSLIFFICFFLLYIQFLIRGLEILILRIGLPLACSGLIDSDGGVFRTYIQKFFQSTLAVLVQIVLAKLGVALMLNIHVFWGIAALMLAIKTPKFLQEFLIISGGASNPMGTAYSGIRLVQIAKGAFKK</sequence>
<name>A0A9W5YF63_9FIRM</name>
<reference evidence="2" key="1">
    <citation type="submission" date="2022-06" db="EMBL/GenBank/DDBJ databases">
        <title>Vallitalea longa sp. nov., an anaerobic bacterium isolated from marine sediment.</title>
        <authorList>
            <person name="Hirano S."/>
            <person name="Terahara T."/>
            <person name="Mori K."/>
            <person name="Hamada M."/>
            <person name="Matsumoto R."/>
            <person name="Kobayashi T."/>
        </authorList>
    </citation>
    <scope>NUCLEOTIDE SEQUENCE</scope>
    <source>
        <strain evidence="2">SH18-1</strain>
    </source>
</reference>
<keyword evidence="1" id="KW-1133">Transmembrane helix</keyword>
<accession>A0A9W5YF63</accession>
<comment type="caution">
    <text evidence="2">The sequence shown here is derived from an EMBL/GenBank/DDBJ whole genome shotgun (WGS) entry which is preliminary data.</text>
</comment>
<keyword evidence="3" id="KW-1185">Reference proteome</keyword>
<dbReference type="Pfam" id="PF19597">
    <property type="entry name" value="TrbL_4"/>
    <property type="match status" value="1"/>
</dbReference>
<gene>
    <name evidence="2" type="ORF">SH1V18_38650</name>
</gene>
<feature type="transmembrane region" description="Helical" evidence="1">
    <location>
        <begin position="46"/>
        <end position="67"/>
    </location>
</feature>
<keyword evidence="1" id="KW-0472">Membrane</keyword>
<dbReference type="Proteomes" id="UP001144256">
    <property type="component" value="Unassembled WGS sequence"/>
</dbReference>